<dbReference type="PANTHER" id="PTHR45775:SF1">
    <property type="entry name" value="RAD, GEM_KIR FAMILY MEMBER 3, ISOFORM E"/>
    <property type="match status" value="1"/>
</dbReference>
<organism evidence="4 5">
    <name type="scientific">Microctonus hyperodae</name>
    <name type="common">Parasitoid wasp</name>
    <dbReference type="NCBI Taxonomy" id="165561"/>
    <lineage>
        <taxon>Eukaryota</taxon>
        <taxon>Metazoa</taxon>
        <taxon>Ecdysozoa</taxon>
        <taxon>Arthropoda</taxon>
        <taxon>Hexapoda</taxon>
        <taxon>Insecta</taxon>
        <taxon>Pterygota</taxon>
        <taxon>Neoptera</taxon>
        <taxon>Endopterygota</taxon>
        <taxon>Hymenoptera</taxon>
        <taxon>Apocrita</taxon>
        <taxon>Ichneumonoidea</taxon>
        <taxon>Braconidae</taxon>
        <taxon>Euphorinae</taxon>
        <taxon>Microctonus</taxon>
    </lineage>
</organism>
<sequence length="242" mass="27822">MAYNLRRRTIRQEILDESQEVPAEVVEDQDSEGSESGEVSERDPEYSNATDALLELDVDMDDATRDKMIITLIPNAWKQTFTFQVELEKQTSDAFVIMYSVVDKASFRNAEEYLIILHDRGILRSRTVILVGNKMDLVRSRAVSLQDGKRMACTYRVKFIEISIAINHNIDDLLVGILNQIRLKTKSSENRDGSGDTSTGSNSHWYRSRIMIRASMKARQMLTWLFGKENSKFKNCENFHVL</sequence>
<evidence type="ECO:0000256" key="3">
    <source>
        <dbReference type="SAM" id="MobiDB-lite"/>
    </source>
</evidence>
<feature type="compositionally biased region" description="Acidic residues" evidence="3">
    <location>
        <begin position="17"/>
        <end position="35"/>
    </location>
</feature>
<evidence type="ECO:0000313" key="4">
    <source>
        <dbReference type="EMBL" id="KAK0174942.1"/>
    </source>
</evidence>
<proteinExistence type="inferred from homology"/>
<evidence type="ECO:0008006" key="6">
    <source>
        <dbReference type="Google" id="ProtNLM"/>
    </source>
</evidence>
<dbReference type="GO" id="GO:0005886">
    <property type="term" value="C:plasma membrane"/>
    <property type="evidence" value="ECO:0007669"/>
    <property type="project" value="TreeGrafter"/>
</dbReference>
<dbReference type="Proteomes" id="UP001168972">
    <property type="component" value="Unassembled WGS sequence"/>
</dbReference>
<dbReference type="PANTHER" id="PTHR45775">
    <property type="entry name" value="RAD, GEM/KIR FAMILY MEMBER 2, ISOFORM C"/>
    <property type="match status" value="1"/>
</dbReference>
<keyword evidence="2" id="KW-0597">Phosphoprotein</keyword>
<dbReference type="EMBL" id="JAQQBR010000005">
    <property type="protein sequence ID" value="KAK0174942.1"/>
    <property type="molecule type" value="Genomic_DNA"/>
</dbReference>
<reference evidence="4" key="2">
    <citation type="submission" date="2023-03" db="EMBL/GenBank/DDBJ databases">
        <authorList>
            <person name="Inwood S.N."/>
            <person name="Skelly J.G."/>
            <person name="Guhlin J."/>
            <person name="Harrop T.W.R."/>
            <person name="Goldson S.G."/>
            <person name="Dearden P.K."/>
        </authorList>
    </citation>
    <scope>NUCLEOTIDE SEQUENCE</scope>
    <source>
        <strain evidence="4">Lincoln</strain>
        <tissue evidence="4">Whole body</tissue>
    </source>
</reference>
<protein>
    <recommendedName>
        <fullName evidence="6">GTP-binding protein</fullName>
    </recommendedName>
</protein>
<keyword evidence="5" id="KW-1185">Reference proteome</keyword>
<dbReference type="GO" id="GO:0003924">
    <property type="term" value="F:GTPase activity"/>
    <property type="evidence" value="ECO:0007669"/>
    <property type="project" value="InterPro"/>
</dbReference>
<dbReference type="SUPFAM" id="SSF52540">
    <property type="entry name" value="P-loop containing nucleoside triphosphate hydrolases"/>
    <property type="match status" value="1"/>
</dbReference>
<evidence type="ECO:0000313" key="5">
    <source>
        <dbReference type="Proteomes" id="UP001168972"/>
    </source>
</evidence>
<accession>A0AA39KV86</accession>
<dbReference type="InterPro" id="IPR027417">
    <property type="entry name" value="P-loop_NTPase"/>
</dbReference>
<dbReference type="SMART" id="SM00175">
    <property type="entry name" value="RAB"/>
    <property type="match status" value="1"/>
</dbReference>
<comment type="similarity">
    <text evidence="1">Belongs to the small GTPase superfamily. RGK family.</text>
</comment>
<evidence type="ECO:0000256" key="1">
    <source>
        <dbReference type="ARBA" id="ARBA00008846"/>
    </source>
</evidence>
<dbReference type="SMART" id="SM00173">
    <property type="entry name" value="RAS"/>
    <property type="match status" value="1"/>
</dbReference>
<dbReference type="AlphaFoldDB" id="A0AA39KV86"/>
<gene>
    <name evidence="4" type="ORF">PV327_008730</name>
</gene>
<feature type="region of interest" description="Disordered" evidence="3">
    <location>
        <begin position="17"/>
        <end position="46"/>
    </location>
</feature>
<evidence type="ECO:0000256" key="2">
    <source>
        <dbReference type="ARBA" id="ARBA00022553"/>
    </source>
</evidence>
<dbReference type="PROSITE" id="PS51421">
    <property type="entry name" value="RAS"/>
    <property type="match status" value="1"/>
</dbReference>
<name>A0AA39KV86_MICHY</name>
<dbReference type="Gene3D" id="3.40.50.300">
    <property type="entry name" value="P-loop containing nucleotide triphosphate hydrolases"/>
    <property type="match status" value="1"/>
</dbReference>
<dbReference type="InterPro" id="IPR001806">
    <property type="entry name" value="Small_GTPase"/>
</dbReference>
<dbReference type="InterPro" id="IPR051641">
    <property type="entry name" value="RGK_GTP-binding_reg"/>
</dbReference>
<dbReference type="PROSITE" id="PS51419">
    <property type="entry name" value="RAB"/>
    <property type="match status" value="1"/>
</dbReference>
<dbReference type="GO" id="GO:0005246">
    <property type="term" value="F:calcium channel regulator activity"/>
    <property type="evidence" value="ECO:0007669"/>
    <property type="project" value="TreeGrafter"/>
</dbReference>
<dbReference type="Pfam" id="PF00071">
    <property type="entry name" value="Ras"/>
    <property type="match status" value="1"/>
</dbReference>
<reference evidence="4" key="1">
    <citation type="journal article" date="2023" name="bioRxiv">
        <title>Scaffold-level genome assemblies of two parasitoid biocontrol wasps reveal the parthenogenesis mechanism and an associated novel virus.</title>
        <authorList>
            <person name="Inwood S."/>
            <person name="Skelly J."/>
            <person name="Guhlin J."/>
            <person name="Harrop T."/>
            <person name="Goldson S."/>
            <person name="Dearden P."/>
        </authorList>
    </citation>
    <scope>NUCLEOTIDE SEQUENCE</scope>
    <source>
        <strain evidence="4">Lincoln</strain>
        <tissue evidence="4">Whole body</tissue>
    </source>
</reference>
<dbReference type="GO" id="GO:0005525">
    <property type="term" value="F:GTP binding"/>
    <property type="evidence" value="ECO:0007669"/>
    <property type="project" value="InterPro"/>
</dbReference>
<comment type="caution">
    <text evidence="4">The sequence shown here is derived from an EMBL/GenBank/DDBJ whole genome shotgun (WGS) entry which is preliminary data.</text>
</comment>